<name>B6XU47_9BIFI</name>
<gene>
    <name evidence="1" type="ORF">BIFCAT_00588</name>
</gene>
<reference evidence="1 2" key="2">
    <citation type="submission" date="2008-10" db="EMBL/GenBank/DDBJ databases">
        <authorList>
            <person name="Fulton L."/>
            <person name="Clifton S."/>
            <person name="Fulton B."/>
            <person name="Xu J."/>
            <person name="Minx P."/>
            <person name="Pepin K.H."/>
            <person name="Johnson M."/>
            <person name="Bhonagiri V."/>
            <person name="Nash W.E."/>
            <person name="Mardis E.R."/>
            <person name="Wilson R.K."/>
        </authorList>
    </citation>
    <scope>NUCLEOTIDE SEQUENCE [LARGE SCALE GENOMIC DNA]</scope>
    <source>
        <strain evidence="1 2">DSM 16992</strain>
    </source>
</reference>
<organism evidence="1 2">
    <name type="scientific">Bifidobacterium catenulatum DSM 16992 = JCM 1194 = LMG 11043</name>
    <dbReference type="NCBI Taxonomy" id="566552"/>
    <lineage>
        <taxon>Bacteria</taxon>
        <taxon>Bacillati</taxon>
        <taxon>Actinomycetota</taxon>
        <taxon>Actinomycetes</taxon>
        <taxon>Bifidobacteriales</taxon>
        <taxon>Bifidobacteriaceae</taxon>
        <taxon>Bifidobacterium</taxon>
    </lineage>
</organism>
<dbReference type="eggNOG" id="ENOG502ZBZ3">
    <property type="taxonomic scope" value="Bacteria"/>
</dbReference>
<accession>B6XU47</accession>
<dbReference type="EMBL" id="ABXY01000011">
    <property type="protein sequence ID" value="EEB21630.1"/>
    <property type="molecule type" value="Genomic_DNA"/>
</dbReference>
<evidence type="ECO:0000313" key="1">
    <source>
        <dbReference type="EMBL" id="EEB21630.1"/>
    </source>
</evidence>
<proteinExistence type="predicted"/>
<reference evidence="1 2" key="1">
    <citation type="submission" date="2008-10" db="EMBL/GenBank/DDBJ databases">
        <title>Draft genome sequence of Bifidobacterium catenulatum (DSM 16992).</title>
        <authorList>
            <person name="Sudarsanam P."/>
            <person name="Ley R."/>
            <person name="Guruge J."/>
            <person name="Turnbaugh P.J."/>
            <person name="Mahowald M."/>
            <person name="Liep D."/>
            <person name="Gordon J."/>
        </authorList>
    </citation>
    <scope>NUCLEOTIDE SEQUENCE [LARGE SCALE GENOMIC DNA]</scope>
    <source>
        <strain evidence="1 2">DSM 16992</strain>
    </source>
</reference>
<dbReference type="AlphaFoldDB" id="B6XU47"/>
<protein>
    <recommendedName>
        <fullName evidence="3">Bacteriochlorophyll 4-vinyl reductase</fullName>
    </recommendedName>
</protein>
<comment type="caution">
    <text evidence="1">The sequence shown here is derived from an EMBL/GenBank/DDBJ whole genome shotgun (WGS) entry which is preliminary data.</text>
</comment>
<evidence type="ECO:0008006" key="3">
    <source>
        <dbReference type="Google" id="ProtNLM"/>
    </source>
</evidence>
<sequence length="307" mass="33010">MVNADRPHVIHRANKGANTMGIKHNASYQSGENMAKKTDEELYDVAINMIGSVAKLPVIRVDREAFLRQQFADSEYLDEILQHGPQHVYTVESLRKKADGVIKKSTNQTTLAAFVAGIPGGPAAVAAGSADVAQYFGFAINLAQKIAYLFGEDDLFTDESELNEGAKVRVLAYLGVMLGASGSAMLVGKLAREVGKNMGKKITQQALTKTTWYPLLKKIGALVGKQVVKESVGKAVAKVVPVVGGAISGAITYATFKPMGGRLADVLVRNLNGEFDETGMELRPEFKKANTADADTEVTIHEIEIDD</sequence>
<evidence type="ECO:0000313" key="2">
    <source>
        <dbReference type="Proteomes" id="UP000003882"/>
    </source>
</evidence>
<dbReference type="Proteomes" id="UP000003882">
    <property type="component" value="Unassembled WGS sequence"/>
</dbReference>